<dbReference type="EMBL" id="UINC01012842">
    <property type="protein sequence ID" value="SVA55848.1"/>
    <property type="molecule type" value="Genomic_DNA"/>
</dbReference>
<gene>
    <name evidence="2" type="ORF">METZ01_LOCUS108702</name>
</gene>
<dbReference type="PANTHER" id="PTHR42852">
    <property type="entry name" value="THIOL:DISULFIDE INTERCHANGE PROTEIN DSBE"/>
    <property type="match status" value="1"/>
</dbReference>
<proteinExistence type="predicted"/>
<dbReference type="InterPro" id="IPR000866">
    <property type="entry name" value="AhpC/TSA"/>
</dbReference>
<accession>A0A381WUA3</accession>
<dbReference type="PROSITE" id="PS51352">
    <property type="entry name" value="THIOREDOXIN_2"/>
    <property type="match status" value="1"/>
</dbReference>
<feature type="domain" description="Thioredoxin" evidence="1">
    <location>
        <begin position="35"/>
        <end position="175"/>
    </location>
</feature>
<name>A0A381WUA3_9ZZZZ</name>
<dbReference type="CDD" id="cd02966">
    <property type="entry name" value="TlpA_like_family"/>
    <property type="match status" value="1"/>
</dbReference>
<sequence length="175" mass="20293">MKKTFIILLLIAPFHTTQAFTFGDVVDWIKPLWQWQQDESSIQFELTDTKGNIHTHKTTHGKYLVINFWATWCTPCLNEIPAFVKFYDQHSDQVEILGLDYEPIDLKAIEEFSTRFAINYPVILYNDKNGAEYLKFGDILGMPTTQIYNPEGELMQTFIGEISIEDLEKFIPSSS</sequence>
<dbReference type="PROSITE" id="PS00194">
    <property type="entry name" value="THIOREDOXIN_1"/>
    <property type="match status" value="1"/>
</dbReference>
<reference evidence="2" key="1">
    <citation type="submission" date="2018-05" db="EMBL/GenBank/DDBJ databases">
        <authorList>
            <person name="Lanie J.A."/>
            <person name="Ng W.-L."/>
            <person name="Kazmierczak K.M."/>
            <person name="Andrzejewski T.M."/>
            <person name="Davidsen T.M."/>
            <person name="Wayne K.J."/>
            <person name="Tettelin H."/>
            <person name="Glass J.I."/>
            <person name="Rusch D."/>
            <person name="Podicherti R."/>
            <person name="Tsui H.-C.T."/>
            <person name="Winkler M.E."/>
        </authorList>
    </citation>
    <scope>NUCLEOTIDE SEQUENCE</scope>
</reference>
<dbReference type="Gene3D" id="3.40.30.10">
    <property type="entry name" value="Glutaredoxin"/>
    <property type="match status" value="1"/>
</dbReference>
<dbReference type="InterPro" id="IPR050553">
    <property type="entry name" value="Thioredoxin_ResA/DsbE_sf"/>
</dbReference>
<organism evidence="2">
    <name type="scientific">marine metagenome</name>
    <dbReference type="NCBI Taxonomy" id="408172"/>
    <lineage>
        <taxon>unclassified sequences</taxon>
        <taxon>metagenomes</taxon>
        <taxon>ecological metagenomes</taxon>
    </lineage>
</organism>
<dbReference type="AlphaFoldDB" id="A0A381WUA3"/>
<dbReference type="SUPFAM" id="SSF52833">
    <property type="entry name" value="Thioredoxin-like"/>
    <property type="match status" value="1"/>
</dbReference>
<dbReference type="GO" id="GO:0016491">
    <property type="term" value="F:oxidoreductase activity"/>
    <property type="evidence" value="ECO:0007669"/>
    <property type="project" value="InterPro"/>
</dbReference>
<evidence type="ECO:0000313" key="2">
    <source>
        <dbReference type="EMBL" id="SVA55848.1"/>
    </source>
</evidence>
<dbReference type="InterPro" id="IPR013766">
    <property type="entry name" value="Thioredoxin_domain"/>
</dbReference>
<dbReference type="PANTHER" id="PTHR42852:SF13">
    <property type="entry name" value="PROTEIN DIPZ"/>
    <property type="match status" value="1"/>
</dbReference>
<dbReference type="InterPro" id="IPR017937">
    <property type="entry name" value="Thioredoxin_CS"/>
</dbReference>
<protein>
    <recommendedName>
        <fullName evidence="1">Thioredoxin domain-containing protein</fullName>
    </recommendedName>
</protein>
<dbReference type="Pfam" id="PF00578">
    <property type="entry name" value="AhpC-TSA"/>
    <property type="match status" value="1"/>
</dbReference>
<dbReference type="InterPro" id="IPR036249">
    <property type="entry name" value="Thioredoxin-like_sf"/>
</dbReference>
<dbReference type="GO" id="GO:0016209">
    <property type="term" value="F:antioxidant activity"/>
    <property type="evidence" value="ECO:0007669"/>
    <property type="project" value="InterPro"/>
</dbReference>
<evidence type="ECO:0000259" key="1">
    <source>
        <dbReference type="PROSITE" id="PS51352"/>
    </source>
</evidence>